<dbReference type="GO" id="GO:0061750">
    <property type="term" value="F:acid sphingomyelin phosphodiesterase activity"/>
    <property type="evidence" value="ECO:0007669"/>
    <property type="project" value="TreeGrafter"/>
</dbReference>
<dbReference type="InterPro" id="IPR041805">
    <property type="entry name" value="ASMase/PPN1_MPP"/>
</dbReference>
<dbReference type="InterPro" id="IPR045473">
    <property type="entry name" value="ASM_C"/>
</dbReference>
<accession>A0A182MM50</accession>
<evidence type="ECO:0000256" key="5">
    <source>
        <dbReference type="ARBA" id="ARBA00022723"/>
    </source>
</evidence>
<dbReference type="Pfam" id="PF00149">
    <property type="entry name" value="Metallophos"/>
    <property type="match status" value="1"/>
</dbReference>
<dbReference type="PANTHER" id="PTHR10340:SF29">
    <property type="entry name" value="SPHINGOMYELIN PHOSPHODIESTERASE"/>
    <property type="match status" value="1"/>
</dbReference>
<dbReference type="CDD" id="cd00842">
    <property type="entry name" value="MPP_ASMase"/>
    <property type="match status" value="1"/>
</dbReference>
<evidence type="ECO:0000256" key="10">
    <source>
        <dbReference type="ARBA" id="ARBA00023180"/>
    </source>
</evidence>
<comment type="cofactor">
    <cofactor evidence="1">
        <name>Zn(2+)</name>
        <dbReference type="ChEBI" id="CHEBI:29105"/>
    </cofactor>
</comment>
<dbReference type="GO" id="GO:0046872">
    <property type="term" value="F:metal ion binding"/>
    <property type="evidence" value="ECO:0007669"/>
    <property type="project" value="UniProtKB-KW"/>
</dbReference>
<proteinExistence type="inferred from homology"/>
<dbReference type="InterPro" id="IPR029052">
    <property type="entry name" value="Metallo-depent_PP-like"/>
</dbReference>
<feature type="domain" description="Saposin B-type" evidence="12">
    <location>
        <begin position="130"/>
        <end position="221"/>
    </location>
</feature>
<sequence length="1156" mass="132420">MVSLESIAILQQEDEPWGMAKTNVEGYRTCYGTVDVEMLPQQSWFVVFVGVFHLLSRVVYGADTPGSPRGSPYRIDLAQYNQALLPRVRTILEASELAEDQYVPYFELLPEYRERLSGNFLIDGFARARDAARCLTCMSSSYLFLSFYNETIVNGQGDTERVWTFAKRICRLLGFKQYLCEGIVNLNGKVIEYVLRNRTPFPQPEDICQVFLQEQDCVRDGRSITEAALYRSVEITPPTDVRSAMFQESDEPGTCSRDDLPRRKTSGTPLTIVHLTDIHYDPEYLVGVNADCNAEACCRTLPDLQPATTETAAGYWGDYRDCDTPWHGVVDVMEHIRQQHPKIDAIYFTGDIVHHFTWNTSIETNELAMRQVFDLMKQTFPGVPLYPVLGNHESHPANLYAPHNVDESFRMNYLYEFIAEQWKDWLPIEDIRGTLTEGGYYTVGTPYGVRIIGLNNNPCFVHNFWLFYSLDYFMPQLQWLHDTLLAAEQANERVHILAHVPSYDNSCFIGWTREYRKIVERFAHIIAAQFNGHSHVDEFNLYYKRDDPSRAVSVAWNGGSTTTYTKLNPNYKVFHFDPVTFVPLEQETWMYNLTEANLTPDRRPSWYRTYTFKNYFQLPDLSVNSLHRLVQRFAQSETQLHRYWQTKQKYSDPLLQEGYLTAQSLVLGFGGTEPIPLATQLQIDAAVLVAKFLQLQLVLLVVLLQFLKLFLHLEDELFLLLDLALLRLDLCLQLGDLHRQHLFVLFQLGVFLPQLKHFPIFVAYCTVPLGQLSPQTFNLTLMLADALLELSVLGLHRFNLLPVRLRLAANTIVLVDVTHLLRMECIALLHLVLELHALLLNAHLQRVDGFILLDQLLARDQHIRTFTQLRCVTCRFALVVEYVPDNQSSVVGRRYQCAIIVRNANLRYFGVEKAKVGTVTTAGIYQRDLHVVQMTLDAAHEQDRIRARQSHIGEDADKRNHLPISCRQQMTLVRELELSAAGQIEALRFLEIVQLNLKQSEQIDETDGGKEPRRMQSNHSDFDLILLHQLHLHRFIVPNAYRQIASCGGLKILSPKMNLEVHLHGNHVKGLLHAVMTIGFHEQTAIPIMPLMCSGSPSSLILSVSGTISIPMYSCECIVATTIVSCSWFTATFKILYSFSSYSVIGTVMMDFFRKL</sequence>
<organism evidence="13 14">
    <name type="scientific">Anopheles culicifacies</name>
    <dbReference type="NCBI Taxonomy" id="139723"/>
    <lineage>
        <taxon>Eukaryota</taxon>
        <taxon>Metazoa</taxon>
        <taxon>Ecdysozoa</taxon>
        <taxon>Arthropoda</taxon>
        <taxon>Hexapoda</taxon>
        <taxon>Insecta</taxon>
        <taxon>Pterygota</taxon>
        <taxon>Neoptera</taxon>
        <taxon>Endopterygota</taxon>
        <taxon>Diptera</taxon>
        <taxon>Nematocera</taxon>
        <taxon>Culicoidea</taxon>
        <taxon>Culicidae</taxon>
        <taxon>Anophelinae</taxon>
        <taxon>Anopheles</taxon>
        <taxon>culicifacies species complex</taxon>
    </lineage>
</organism>
<dbReference type="Pfam" id="PF19272">
    <property type="entry name" value="ASMase_C"/>
    <property type="match status" value="1"/>
</dbReference>
<evidence type="ECO:0000256" key="1">
    <source>
        <dbReference type="ARBA" id="ARBA00001947"/>
    </source>
</evidence>
<dbReference type="EMBL" id="AXCM01005370">
    <property type="status" value="NOT_ANNOTATED_CDS"/>
    <property type="molecule type" value="Genomic_DNA"/>
</dbReference>
<evidence type="ECO:0000256" key="11">
    <source>
        <dbReference type="ARBA" id="ARBA00047268"/>
    </source>
</evidence>
<dbReference type="GO" id="GO:0005615">
    <property type="term" value="C:extracellular space"/>
    <property type="evidence" value="ECO:0007669"/>
    <property type="project" value="TreeGrafter"/>
</dbReference>
<evidence type="ECO:0000313" key="14">
    <source>
        <dbReference type="Proteomes" id="UP000075883"/>
    </source>
</evidence>
<reference evidence="14" key="1">
    <citation type="submission" date="2013-09" db="EMBL/GenBank/DDBJ databases">
        <title>The Genome Sequence of Anopheles culicifacies species A.</title>
        <authorList>
            <consortium name="The Broad Institute Genomics Platform"/>
            <person name="Neafsey D.E."/>
            <person name="Besansky N."/>
            <person name="Howell P."/>
            <person name="Walton C."/>
            <person name="Young S.K."/>
            <person name="Zeng Q."/>
            <person name="Gargeya S."/>
            <person name="Fitzgerald M."/>
            <person name="Haas B."/>
            <person name="Abouelleil A."/>
            <person name="Allen A.W."/>
            <person name="Alvarado L."/>
            <person name="Arachchi H.M."/>
            <person name="Berlin A.M."/>
            <person name="Chapman S.B."/>
            <person name="Gainer-Dewar J."/>
            <person name="Goldberg J."/>
            <person name="Griggs A."/>
            <person name="Gujja S."/>
            <person name="Hansen M."/>
            <person name="Howarth C."/>
            <person name="Imamovic A."/>
            <person name="Ireland A."/>
            <person name="Larimer J."/>
            <person name="McCowan C."/>
            <person name="Murphy C."/>
            <person name="Pearson M."/>
            <person name="Poon T.W."/>
            <person name="Priest M."/>
            <person name="Roberts A."/>
            <person name="Saif S."/>
            <person name="Shea T."/>
            <person name="Sisk P."/>
            <person name="Sykes S."/>
            <person name="Wortman J."/>
            <person name="Nusbaum C."/>
            <person name="Birren B."/>
        </authorList>
    </citation>
    <scope>NUCLEOTIDE SEQUENCE [LARGE SCALE GENOMIC DNA]</scope>
    <source>
        <strain evidence="14">A-37</strain>
    </source>
</reference>
<dbReference type="InterPro" id="IPR004843">
    <property type="entry name" value="Calcineurin-like_PHP"/>
</dbReference>
<evidence type="ECO:0000256" key="7">
    <source>
        <dbReference type="ARBA" id="ARBA00022801"/>
    </source>
</evidence>
<dbReference type="InterPro" id="IPR008139">
    <property type="entry name" value="SaposinB_dom"/>
</dbReference>
<dbReference type="PROSITE" id="PS50015">
    <property type="entry name" value="SAP_B"/>
    <property type="match status" value="1"/>
</dbReference>
<keyword evidence="5" id="KW-0479">Metal-binding</keyword>
<evidence type="ECO:0000256" key="9">
    <source>
        <dbReference type="ARBA" id="ARBA00023157"/>
    </source>
</evidence>
<protein>
    <recommendedName>
        <fullName evidence="12">Saposin B-type domain-containing protein</fullName>
    </recommendedName>
</protein>
<dbReference type="GO" id="GO:0016020">
    <property type="term" value="C:membrane"/>
    <property type="evidence" value="ECO:0007669"/>
    <property type="project" value="GOC"/>
</dbReference>
<evidence type="ECO:0000256" key="3">
    <source>
        <dbReference type="ARBA" id="ARBA00008234"/>
    </source>
</evidence>
<dbReference type="Proteomes" id="UP000075883">
    <property type="component" value="Unassembled WGS sequence"/>
</dbReference>
<dbReference type="PANTHER" id="PTHR10340">
    <property type="entry name" value="SPHINGOMYELIN PHOSPHODIESTERASE"/>
    <property type="match status" value="1"/>
</dbReference>
<keyword evidence="8" id="KW-0862">Zinc</keyword>
<comment type="similarity">
    <text evidence="3">Belongs to the acid sphingomyelinase family.</text>
</comment>
<keyword evidence="4" id="KW-0964">Secreted</keyword>
<evidence type="ECO:0000256" key="6">
    <source>
        <dbReference type="ARBA" id="ARBA00022729"/>
    </source>
</evidence>
<keyword evidence="14" id="KW-1185">Reference proteome</keyword>
<comment type="subcellular location">
    <subcellularLocation>
        <location evidence="2">Secreted</location>
    </subcellularLocation>
</comment>
<keyword evidence="9" id="KW-1015">Disulfide bond</keyword>
<comment type="catalytic activity">
    <reaction evidence="11">
        <text>a sphingomyelin + H2O = phosphocholine + an N-acylsphing-4-enine + H(+)</text>
        <dbReference type="Rhea" id="RHEA:19253"/>
        <dbReference type="ChEBI" id="CHEBI:15377"/>
        <dbReference type="ChEBI" id="CHEBI:15378"/>
        <dbReference type="ChEBI" id="CHEBI:17636"/>
        <dbReference type="ChEBI" id="CHEBI:52639"/>
        <dbReference type="ChEBI" id="CHEBI:295975"/>
        <dbReference type="EC" id="3.1.4.12"/>
    </reaction>
    <physiologicalReaction direction="left-to-right" evidence="11">
        <dbReference type="Rhea" id="RHEA:19254"/>
    </physiologicalReaction>
</comment>
<dbReference type="AlphaFoldDB" id="A0A182MM50"/>
<dbReference type="GO" id="GO:0006685">
    <property type="term" value="P:sphingomyelin catabolic process"/>
    <property type="evidence" value="ECO:0007669"/>
    <property type="project" value="TreeGrafter"/>
</dbReference>
<dbReference type="Gene3D" id="3.60.21.10">
    <property type="match status" value="2"/>
</dbReference>
<dbReference type="SUPFAM" id="SSF56300">
    <property type="entry name" value="Metallo-dependent phosphatases"/>
    <property type="match status" value="1"/>
</dbReference>
<name>A0A182MM50_9DIPT</name>
<keyword evidence="7" id="KW-0378">Hydrolase</keyword>
<dbReference type="STRING" id="139723.A0A182MM50"/>
<evidence type="ECO:0000256" key="8">
    <source>
        <dbReference type="ARBA" id="ARBA00022833"/>
    </source>
</evidence>
<dbReference type="GO" id="GO:0005764">
    <property type="term" value="C:lysosome"/>
    <property type="evidence" value="ECO:0007669"/>
    <property type="project" value="TreeGrafter"/>
</dbReference>
<reference evidence="13" key="2">
    <citation type="submission" date="2020-05" db="UniProtKB">
        <authorList>
            <consortium name="EnsemblMetazoa"/>
        </authorList>
    </citation>
    <scope>IDENTIFICATION</scope>
    <source>
        <strain evidence="13">A-37</strain>
    </source>
</reference>
<evidence type="ECO:0000256" key="2">
    <source>
        <dbReference type="ARBA" id="ARBA00004613"/>
    </source>
</evidence>
<dbReference type="EnsemblMetazoa" id="ACUA021588-RA">
    <property type="protein sequence ID" value="ACUA021588-PA"/>
    <property type="gene ID" value="ACUA021588"/>
</dbReference>
<keyword evidence="6" id="KW-0732">Signal</keyword>
<keyword evidence="10" id="KW-0325">Glycoprotein</keyword>
<evidence type="ECO:0000259" key="12">
    <source>
        <dbReference type="PROSITE" id="PS50015"/>
    </source>
</evidence>
<evidence type="ECO:0000256" key="4">
    <source>
        <dbReference type="ARBA" id="ARBA00022525"/>
    </source>
</evidence>
<dbReference type="VEuPathDB" id="VectorBase:ACUA021588"/>
<dbReference type="GO" id="GO:0046513">
    <property type="term" value="P:ceramide biosynthetic process"/>
    <property type="evidence" value="ECO:0007669"/>
    <property type="project" value="TreeGrafter"/>
</dbReference>
<evidence type="ECO:0000313" key="13">
    <source>
        <dbReference type="EnsemblMetazoa" id="ACUA021588-PA"/>
    </source>
</evidence>